<evidence type="ECO:0000313" key="3">
    <source>
        <dbReference type="Proteomes" id="UP000028006"/>
    </source>
</evidence>
<dbReference type="eggNOG" id="COG0841">
    <property type="taxonomic scope" value="Bacteria"/>
</dbReference>
<protein>
    <recommendedName>
        <fullName evidence="4">Acriflavin resistance protein</fullName>
    </recommendedName>
</protein>
<keyword evidence="1" id="KW-0812">Transmembrane</keyword>
<dbReference type="SUPFAM" id="SSF82866">
    <property type="entry name" value="Multidrug efflux transporter AcrB transmembrane domain"/>
    <property type="match status" value="1"/>
</dbReference>
<gene>
    <name evidence="2" type="ORF">GZ77_23625</name>
</gene>
<dbReference type="InterPro" id="IPR001036">
    <property type="entry name" value="Acrflvin-R"/>
</dbReference>
<dbReference type="Pfam" id="PF00873">
    <property type="entry name" value="ACR_tran"/>
    <property type="match status" value="1"/>
</dbReference>
<evidence type="ECO:0008006" key="4">
    <source>
        <dbReference type="Google" id="ProtNLM"/>
    </source>
</evidence>
<dbReference type="AlphaFoldDB" id="A0A081N0U6"/>
<dbReference type="PANTHER" id="PTHR32063">
    <property type="match status" value="1"/>
</dbReference>
<evidence type="ECO:0000313" key="2">
    <source>
        <dbReference type="EMBL" id="KEQ12069.1"/>
    </source>
</evidence>
<keyword evidence="3" id="KW-1185">Reference proteome</keyword>
<dbReference type="Proteomes" id="UP000028006">
    <property type="component" value="Unassembled WGS sequence"/>
</dbReference>
<sequence>MMTSMTTMMGSVPLLLSVGAGAESRFSIGVVVFFGTLVSSLLTLIIVPTMYALLCQKTKSPEYVSSYSR</sequence>
<feature type="transmembrane region" description="Helical" evidence="1">
    <location>
        <begin position="32"/>
        <end position="54"/>
    </location>
</feature>
<keyword evidence="1" id="KW-1133">Transmembrane helix</keyword>
<dbReference type="Gene3D" id="1.20.1640.10">
    <property type="entry name" value="Multidrug efflux transporter AcrB transmembrane domain"/>
    <property type="match status" value="1"/>
</dbReference>
<reference evidence="2 3" key="1">
    <citation type="submission" date="2014-06" db="EMBL/GenBank/DDBJ databases">
        <title>Whole Genome Sequences of Three Symbiotic Endozoicomonas Bacteria.</title>
        <authorList>
            <person name="Neave M.J."/>
            <person name="Apprill A."/>
            <person name="Voolstra C.R."/>
        </authorList>
    </citation>
    <scope>NUCLEOTIDE SEQUENCE [LARGE SCALE GENOMIC DNA]</scope>
    <source>
        <strain evidence="2 3">LMG 24815</strain>
    </source>
</reference>
<accession>A0A081N0U6</accession>
<name>A0A081N0U6_9GAMM</name>
<dbReference type="GO" id="GO:0005886">
    <property type="term" value="C:plasma membrane"/>
    <property type="evidence" value="ECO:0007669"/>
    <property type="project" value="TreeGrafter"/>
</dbReference>
<evidence type="ECO:0000256" key="1">
    <source>
        <dbReference type="SAM" id="Phobius"/>
    </source>
</evidence>
<dbReference type="GO" id="GO:0042910">
    <property type="term" value="F:xenobiotic transmembrane transporter activity"/>
    <property type="evidence" value="ECO:0007669"/>
    <property type="project" value="TreeGrafter"/>
</dbReference>
<comment type="caution">
    <text evidence="2">The sequence shown here is derived from an EMBL/GenBank/DDBJ whole genome shotgun (WGS) entry which is preliminary data.</text>
</comment>
<organism evidence="2 3">
    <name type="scientific">Endozoicomonas montiporae</name>
    <dbReference type="NCBI Taxonomy" id="1027273"/>
    <lineage>
        <taxon>Bacteria</taxon>
        <taxon>Pseudomonadati</taxon>
        <taxon>Pseudomonadota</taxon>
        <taxon>Gammaproteobacteria</taxon>
        <taxon>Oceanospirillales</taxon>
        <taxon>Endozoicomonadaceae</taxon>
        <taxon>Endozoicomonas</taxon>
    </lineage>
</organism>
<dbReference type="PANTHER" id="PTHR32063:SF14">
    <property type="entry name" value="BLL4319 PROTEIN"/>
    <property type="match status" value="1"/>
</dbReference>
<dbReference type="EMBL" id="JOKG01000005">
    <property type="protein sequence ID" value="KEQ12069.1"/>
    <property type="molecule type" value="Genomic_DNA"/>
</dbReference>
<keyword evidence="1" id="KW-0472">Membrane</keyword>
<proteinExistence type="predicted"/>